<dbReference type="KEGG" id="sdyn:Mal52_26730"/>
<dbReference type="Pfam" id="PF02615">
    <property type="entry name" value="Ldh_2"/>
    <property type="match status" value="1"/>
</dbReference>
<dbReference type="Gene3D" id="1.10.1530.10">
    <property type="match status" value="1"/>
</dbReference>
<dbReference type="GO" id="GO:0004459">
    <property type="term" value="F:L-lactate dehydrogenase (NAD+) activity"/>
    <property type="evidence" value="ECO:0007669"/>
    <property type="project" value="UniProtKB-EC"/>
</dbReference>
<comment type="similarity">
    <text evidence="1">Belongs to the LDH2/MDH2 oxidoreductase family.</text>
</comment>
<evidence type="ECO:0000313" key="4">
    <source>
        <dbReference type="Proteomes" id="UP000319383"/>
    </source>
</evidence>
<dbReference type="AlphaFoldDB" id="A0A517ZNZ4"/>
<gene>
    <name evidence="3" type="primary">ldh_3</name>
    <name evidence="3" type="ORF">Mal52_26730</name>
</gene>
<dbReference type="Proteomes" id="UP000319383">
    <property type="component" value="Chromosome"/>
</dbReference>
<evidence type="ECO:0000256" key="2">
    <source>
        <dbReference type="ARBA" id="ARBA00023002"/>
    </source>
</evidence>
<accession>A0A517ZNZ4</accession>
<dbReference type="SUPFAM" id="SSF89733">
    <property type="entry name" value="L-sulfolactate dehydrogenase-like"/>
    <property type="match status" value="1"/>
</dbReference>
<dbReference type="InterPro" id="IPR003767">
    <property type="entry name" value="Malate/L-lactate_DH-like"/>
</dbReference>
<dbReference type="PANTHER" id="PTHR11091:SF0">
    <property type="entry name" value="MALATE DEHYDROGENASE"/>
    <property type="match status" value="1"/>
</dbReference>
<sequence length="407" mass="43361">MISLIASPLVSIDPVALTSLKPRKSAAALVIVDGDCYPRNKQFFPTQNASQKSIMPTFNTQQLEEITRRILEGAGASAEEAQTVAVELAGANLVGHDSHGIMRLKQYVDYIEQKHIRPGAPVKLDVDTPTLAVLDGGGNFGQVVATKALQIATTRAREAGSCTVLCRECNHIGRLGSYTYQAALQGFFTVMAVNAPGPGGVVPWGGLDRKLGTNPISMAAPWNDEAIVLDMTTSATAEGKVRVALQKGESIPDGWVIDNAGNPTNNPADLYGDPDKGIAPGAILPLGGPLGFKGYGMSVMLDIVCGILSGAGIARTDVPPGTNGVWMYLIDVEKLMSADQYATVMGQYVDYIKSSRKIPGVDEILMPGEIELRRQAERRRDGITIPDMTWKQTLDQATRVGATLDGI</sequence>
<proteinExistence type="inferred from homology"/>
<evidence type="ECO:0000256" key="1">
    <source>
        <dbReference type="ARBA" id="ARBA00006056"/>
    </source>
</evidence>
<keyword evidence="2 3" id="KW-0560">Oxidoreductase</keyword>
<keyword evidence="4" id="KW-1185">Reference proteome</keyword>
<dbReference type="Gene3D" id="3.30.1370.60">
    <property type="entry name" value="Hypothetical oxidoreductase yiak, domain 2"/>
    <property type="match status" value="1"/>
</dbReference>
<dbReference type="InterPro" id="IPR043144">
    <property type="entry name" value="Mal/L-sulf/L-lact_DH-like_ah"/>
</dbReference>
<dbReference type="InterPro" id="IPR043143">
    <property type="entry name" value="Mal/L-sulf/L-lact_DH-like_NADP"/>
</dbReference>
<dbReference type="PANTHER" id="PTHR11091">
    <property type="entry name" value="OXIDOREDUCTASE-RELATED"/>
    <property type="match status" value="1"/>
</dbReference>
<organism evidence="3 4">
    <name type="scientific">Symmachiella dynata</name>
    <dbReference type="NCBI Taxonomy" id="2527995"/>
    <lineage>
        <taxon>Bacteria</taxon>
        <taxon>Pseudomonadati</taxon>
        <taxon>Planctomycetota</taxon>
        <taxon>Planctomycetia</taxon>
        <taxon>Planctomycetales</taxon>
        <taxon>Planctomycetaceae</taxon>
        <taxon>Symmachiella</taxon>
    </lineage>
</organism>
<dbReference type="EMBL" id="CP036276">
    <property type="protein sequence ID" value="QDU44195.1"/>
    <property type="molecule type" value="Genomic_DNA"/>
</dbReference>
<reference evidence="3 4" key="1">
    <citation type="submission" date="2019-02" db="EMBL/GenBank/DDBJ databases">
        <title>Deep-cultivation of Planctomycetes and their phenomic and genomic characterization uncovers novel biology.</title>
        <authorList>
            <person name="Wiegand S."/>
            <person name="Jogler M."/>
            <person name="Boedeker C."/>
            <person name="Pinto D."/>
            <person name="Vollmers J."/>
            <person name="Rivas-Marin E."/>
            <person name="Kohn T."/>
            <person name="Peeters S.H."/>
            <person name="Heuer A."/>
            <person name="Rast P."/>
            <person name="Oberbeckmann S."/>
            <person name="Bunk B."/>
            <person name="Jeske O."/>
            <person name="Meyerdierks A."/>
            <person name="Storesund J.E."/>
            <person name="Kallscheuer N."/>
            <person name="Luecker S."/>
            <person name="Lage O.M."/>
            <person name="Pohl T."/>
            <person name="Merkel B.J."/>
            <person name="Hornburger P."/>
            <person name="Mueller R.-W."/>
            <person name="Bruemmer F."/>
            <person name="Labrenz M."/>
            <person name="Spormann A.M."/>
            <person name="Op den Camp H."/>
            <person name="Overmann J."/>
            <person name="Amann R."/>
            <person name="Jetten M.S.M."/>
            <person name="Mascher T."/>
            <person name="Medema M.H."/>
            <person name="Devos D.P."/>
            <person name="Kaster A.-K."/>
            <person name="Ovreas L."/>
            <person name="Rohde M."/>
            <person name="Galperin M.Y."/>
            <person name="Jogler C."/>
        </authorList>
    </citation>
    <scope>NUCLEOTIDE SEQUENCE [LARGE SCALE GENOMIC DNA]</scope>
    <source>
        <strain evidence="3 4">Mal52</strain>
    </source>
</reference>
<name>A0A517ZNZ4_9PLAN</name>
<evidence type="ECO:0000313" key="3">
    <source>
        <dbReference type="EMBL" id="QDU44195.1"/>
    </source>
</evidence>
<dbReference type="EC" id="1.1.1.27" evidence="3"/>
<dbReference type="InterPro" id="IPR036111">
    <property type="entry name" value="Mal/L-sulfo/L-lacto_DH-like_sf"/>
</dbReference>
<protein>
    <submittedName>
        <fullName evidence="3">L-lactate dehydrogenase</fullName>
        <ecNumber evidence="3">1.1.1.27</ecNumber>
    </submittedName>
</protein>